<reference evidence="3" key="1">
    <citation type="submission" date="2016-06" db="EMBL/GenBank/DDBJ databases">
        <title>Parallel loss of symbiosis genes in relatives of nitrogen-fixing non-legume Parasponia.</title>
        <authorList>
            <person name="Van Velzen R."/>
            <person name="Holmer R."/>
            <person name="Bu F."/>
            <person name="Rutten L."/>
            <person name="Van Zeijl A."/>
            <person name="Liu W."/>
            <person name="Santuari L."/>
            <person name="Cao Q."/>
            <person name="Sharma T."/>
            <person name="Shen D."/>
            <person name="Roswanjaya Y."/>
            <person name="Wardhani T."/>
            <person name="Kalhor M.S."/>
            <person name="Jansen J."/>
            <person name="Van den Hoogen J."/>
            <person name="Gungor B."/>
            <person name="Hartog M."/>
            <person name="Hontelez J."/>
            <person name="Verver J."/>
            <person name="Yang W.-C."/>
            <person name="Schijlen E."/>
            <person name="Repin R."/>
            <person name="Schilthuizen M."/>
            <person name="Schranz E."/>
            <person name="Heidstra R."/>
            <person name="Miyata K."/>
            <person name="Fedorova E."/>
            <person name="Kohlen W."/>
            <person name="Bisseling T."/>
            <person name="Smit S."/>
            <person name="Geurts R."/>
        </authorList>
    </citation>
    <scope>NUCLEOTIDE SEQUENCE [LARGE SCALE GENOMIC DNA]</scope>
    <source>
        <strain evidence="3">cv. WU1-14</strain>
    </source>
</reference>
<organism evidence="2 3">
    <name type="scientific">Parasponia andersonii</name>
    <name type="common">Sponia andersonii</name>
    <dbReference type="NCBI Taxonomy" id="3476"/>
    <lineage>
        <taxon>Eukaryota</taxon>
        <taxon>Viridiplantae</taxon>
        <taxon>Streptophyta</taxon>
        <taxon>Embryophyta</taxon>
        <taxon>Tracheophyta</taxon>
        <taxon>Spermatophyta</taxon>
        <taxon>Magnoliopsida</taxon>
        <taxon>eudicotyledons</taxon>
        <taxon>Gunneridae</taxon>
        <taxon>Pentapetalae</taxon>
        <taxon>rosids</taxon>
        <taxon>fabids</taxon>
        <taxon>Rosales</taxon>
        <taxon>Cannabaceae</taxon>
        <taxon>Parasponia</taxon>
    </lineage>
</organism>
<accession>A0A2P5CVJ1</accession>
<name>A0A2P5CVJ1_PARAD</name>
<keyword evidence="1" id="KW-1133">Transmembrane helix</keyword>
<protein>
    <recommendedName>
        <fullName evidence="4">Transmembrane protein</fullName>
    </recommendedName>
</protein>
<dbReference type="Proteomes" id="UP000237105">
    <property type="component" value="Unassembled WGS sequence"/>
</dbReference>
<dbReference type="EMBL" id="JXTB01000091">
    <property type="protein sequence ID" value="PON65069.1"/>
    <property type="molecule type" value="Genomic_DNA"/>
</dbReference>
<evidence type="ECO:0000313" key="2">
    <source>
        <dbReference type="EMBL" id="PON65069.1"/>
    </source>
</evidence>
<evidence type="ECO:0008006" key="4">
    <source>
        <dbReference type="Google" id="ProtNLM"/>
    </source>
</evidence>
<keyword evidence="1" id="KW-0812">Transmembrane</keyword>
<evidence type="ECO:0000313" key="3">
    <source>
        <dbReference type="Proteomes" id="UP000237105"/>
    </source>
</evidence>
<keyword evidence="3" id="KW-1185">Reference proteome</keyword>
<sequence>MFILGIHLESLLYILYTVLFIYSTNLSIRISCKVAIILPTMKMMKVKRRNDKKKANRNLQDWDVEILARRITWVFCSLV</sequence>
<dbReference type="AlphaFoldDB" id="A0A2P5CVJ1"/>
<feature type="transmembrane region" description="Helical" evidence="1">
    <location>
        <begin position="12"/>
        <end position="38"/>
    </location>
</feature>
<gene>
    <name evidence="2" type="ORF">PanWU01x14_119860</name>
</gene>
<proteinExistence type="predicted"/>
<evidence type="ECO:0000256" key="1">
    <source>
        <dbReference type="SAM" id="Phobius"/>
    </source>
</evidence>
<keyword evidence="1" id="KW-0472">Membrane</keyword>
<comment type="caution">
    <text evidence="2">The sequence shown here is derived from an EMBL/GenBank/DDBJ whole genome shotgun (WGS) entry which is preliminary data.</text>
</comment>